<evidence type="ECO:0000256" key="4">
    <source>
        <dbReference type="ARBA" id="ARBA00022807"/>
    </source>
</evidence>
<feature type="domain" description="NlpC/P60" evidence="5">
    <location>
        <begin position="151"/>
        <end position="273"/>
    </location>
</feature>
<proteinExistence type="inferred from homology"/>
<dbReference type="SUPFAM" id="SSF54001">
    <property type="entry name" value="Cysteine proteinases"/>
    <property type="match status" value="1"/>
</dbReference>
<dbReference type="Proteomes" id="UP000609802">
    <property type="component" value="Unassembled WGS sequence"/>
</dbReference>
<name>A0ABQ3IXW0_9RHOB</name>
<protein>
    <recommendedName>
        <fullName evidence="5">NlpC/P60 domain-containing protein</fullName>
    </recommendedName>
</protein>
<reference evidence="7" key="1">
    <citation type="journal article" date="2019" name="Int. J. Syst. Evol. Microbiol.">
        <title>The Global Catalogue of Microorganisms (GCM) 10K type strain sequencing project: providing services to taxonomists for standard genome sequencing and annotation.</title>
        <authorList>
            <consortium name="The Broad Institute Genomics Platform"/>
            <consortium name="The Broad Institute Genome Sequencing Center for Infectious Disease"/>
            <person name="Wu L."/>
            <person name="Ma J."/>
        </authorList>
    </citation>
    <scope>NUCLEOTIDE SEQUENCE [LARGE SCALE GENOMIC DNA]</scope>
    <source>
        <strain evidence="7">KCTC 42443</strain>
    </source>
</reference>
<keyword evidence="7" id="KW-1185">Reference proteome</keyword>
<evidence type="ECO:0000313" key="7">
    <source>
        <dbReference type="Proteomes" id="UP000609802"/>
    </source>
</evidence>
<accession>A0ABQ3IXW0</accession>
<dbReference type="EMBL" id="BNCH01000003">
    <property type="protein sequence ID" value="GHE96288.1"/>
    <property type="molecule type" value="Genomic_DNA"/>
</dbReference>
<evidence type="ECO:0000313" key="6">
    <source>
        <dbReference type="EMBL" id="GHE96288.1"/>
    </source>
</evidence>
<dbReference type="Pfam" id="PF18348">
    <property type="entry name" value="SH3_16"/>
    <property type="match status" value="1"/>
</dbReference>
<dbReference type="Pfam" id="PF00877">
    <property type="entry name" value="NLPC_P60"/>
    <property type="match status" value="1"/>
</dbReference>
<keyword evidence="3" id="KW-0378">Hydrolase</keyword>
<keyword evidence="2" id="KW-0645">Protease</keyword>
<gene>
    <name evidence="6" type="ORF">GCM10016455_15790</name>
</gene>
<dbReference type="InterPro" id="IPR051794">
    <property type="entry name" value="PG_Endopeptidase_C40"/>
</dbReference>
<comment type="caution">
    <text evidence="6">The sequence shown here is derived from an EMBL/GenBank/DDBJ whole genome shotgun (WGS) entry which is preliminary data.</text>
</comment>
<dbReference type="InterPro" id="IPR041382">
    <property type="entry name" value="SH3_16"/>
</dbReference>
<evidence type="ECO:0000256" key="2">
    <source>
        <dbReference type="ARBA" id="ARBA00022670"/>
    </source>
</evidence>
<evidence type="ECO:0000256" key="1">
    <source>
        <dbReference type="ARBA" id="ARBA00007074"/>
    </source>
</evidence>
<dbReference type="PANTHER" id="PTHR47359">
    <property type="entry name" value="PEPTIDOGLYCAN DL-ENDOPEPTIDASE CWLO"/>
    <property type="match status" value="1"/>
</dbReference>
<dbReference type="PANTHER" id="PTHR47359:SF3">
    <property type="entry name" value="NLP_P60 DOMAIN-CONTAINING PROTEIN-RELATED"/>
    <property type="match status" value="1"/>
</dbReference>
<dbReference type="Gene3D" id="3.90.1720.10">
    <property type="entry name" value="endopeptidase domain like (from Nostoc punctiforme)"/>
    <property type="match status" value="1"/>
</dbReference>
<dbReference type="InterPro" id="IPR000064">
    <property type="entry name" value="NLP_P60_dom"/>
</dbReference>
<comment type="similarity">
    <text evidence="1">Belongs to the peptidase C40 family.</text>
</comment>
<evidence type="ECO:0000259" key="5">
    <source>
        <dbReference type="PROSITE" id="PS51935"/>
    </source>
</evidence>
<dbReference type="RefSeq" id="WP_191285973.1">
    <property type="nucleotide sequence ID" value="NZ_BNCH01000003.1"/>
</dbReference>
<organism evidence="6 7">
    <name type="scientific">Aliiroseovarius zhejiangensis</name>
    <dbReference type="NCBI Taxonomy" id="1632025"/>
    <lineage>
        <taxon>Bacteria</taxon>
        <taxon>Pseudomonadati</taxon>
        <taxon>Pseudomonadota</taxon>
        <taxon>Alphaproteobacteria</taxon>
        <taxon>Rhodobacterales</taxon>
        <taxon>Paracoccaceae</taxon>
        <taxon>Aliiroseovarius</taxon>
    </lineage>
</organism>
<evidence type="ECO:0000256" key="3">
    <source>
        <dbReference type="ARBA" id="ARBA00022801"/>
    </source>
</evidence>
<sequence length="273" mass="29235">MDPRLTPANTRIAHDSLRGKVDAPAFTRGTWRRVADGVVDILKFPDGPRNRQALMGERVLQLEDHEGFAFVQAGKDGYVGYIASAQLTDDAQATHWVCTPGTHLYPAPDMKQRELAALSFGARVTVVGTVNQYSETDTGGFVPTVHLAPVGATNDDVVANAALFLGTPYLWGGNSRAGIDCSGLVQAALLAAGHDCPGDSDMQETLGHALDDTAPLERGDLLFWKGHVALVVDPTQMIHANAFHMAVAYEGINEAITRIEAQGDGPVVARRRL</sequence>
<dbReference type="InterPro" id="IPR038765">
    <property type="entry name" value="Papain-like_cys_pep_sf"/>
</dbReference>
<dbReference type="PROSITE" id="PS51935">
    <property type="entry name" value="NLPC_P60"/>
    <property type="match status" value="1"/>
</dbReference>
<keyword evidence="4" id="KW-0788">Thiol protease</keyword>